<dbReference type="Proteomes" id="UP000595140">
    <property type="component" value="Unassembled WGS sequence"/>
</dbReference>
<keyword evidence="2 4" id="KW-0863">Zinc-finger</keyword>
<dbReference type="GO" id="GO:0008270">
    <property type="term" value="F:zinc ion binding"/>
    <property type="evidence" value="ECO:0007669"/>
    <property type="project" value="UniProtKB-KW"/>
</dbReference>
<dbReference type="GO" id="GO:0004842">
    <property type="term" value="F:ubiquitin-protein transferase activity"/>
    <property type="evidence" value="ECO:0007669"/>
    <property type="project" value="TreeGrafter"/>
</dbReference>
<keyword evidence="3" id="KW-0862">Zinc</keyword>
<dbReference type="FunFam" id="3.30.40.10:FF:000239">
    <property type="entry name" value="probable BOI-related E3 ubiquitin-protein ligase 2"/>
    <property type="match status" value="1"/>
</dbReference>
<dbReference type="AlphaFoldDB" id="A0A484NMH0"/>
<evidence type="ECO:0000256" key="4">
    <source>
        <dbReference type="PROSITE-ProRule" id="PRU00175"/>
    </source>
</evidence>
<protein>
    <recommendedName>
        <fullName evidence="6">RING-type domain-containing protein</fullName>
    </recommendedName>
</protein>
<reference evidence="7 8" key="1">
    <citation type="submission" date="2018-04" db="EMBL/GenBank/DDBJ databases">
        <authorList>
            <person name="Vogel A."/>
        </authorList>
    </citation>
    <scope>NUCLEOTIDE SEQUENCE [LARGE SCALE GENOMIC DNA]</scope>
</reference>
<dbReference type="InterPro" id="IPR001841">
    <property type="entry name" value="Znf_RING"/>
</dbReference>
<keyword evidence="5" id="KW-0175">Coiled coil</keyword>
<dbReference type="OrthoDB" id="1711136at2759"/>
<dbReference type="Pfam" id="PF13920">
    <property type="entry name" value="zf-C3HC4_3"/>
    <property type="match status" value="1"/>
</dbReference>
<dbReference type="EMBL" id="OOIL02006793">
    <property type="protein sequence ID" value="VFR02183.1"/>
    <property type="molecule type" value="Genomic_DNA"/>
</dbReference>
<evidence type="ECO:0000256" key="3">
    <source>
        <dbReference type="ARBA" id="ARBA00022833"/>
    </source>
</evidence>
<dbReference type="InterPro" id="IPR013083">
    <property type="entry name" value="Znf_RING/FYVE/PHD"/>
</dbReference>
<dbReference type="PROSITE" id="PS50089">
    <property type="entry name" value="ZF_RING_2"/>
    <property type="match status" value="1"/>
</dbReference>
<name>A0A484NMH0_9ASTE</name>
<evidence type="ECO:0000313" key="8">
    <source>
        <dbReference type="Proteomes" id="UP000595140"/>
    </source>
</evidence>
<evidence type="ECO:0000256" key="1">
    <source>
        <dbReference type="ARBA" id="ARBA00022723"/>
    </source>
</evidence>
<proteinExistence type="predicted"/>
<evidence type="ECO:0000259" key="6">
    <source>
        <dbReference type="PROSITE" id="PS50089"/>
    </source>
</evidence>
<organism evidence="7 8">
    <name type="scientific">Cuscuta campestris</name>
    <dbReference type="NCBI Taxonomy" id="132261"/>
    <lineage>
        <taxon>Eukaryota</taxon>
        <taxon>Viridiplantae</taxon>
        <taxon>Streptophyta</taxon>
        <taxon>Embryophyta</taxon>
        <taxon>Tracheophyta</taxon>
        <taxon>Spermatophyta</taxon>
        <taxon>Magnoliopsida</taxon>
        <taxon>eudicotyledons</taxon>
        <taxon>Gunneridae</taxon>
        <taxon>Pentapetalae</taxon>
        <taxon>asterids</taxon>
        <taxon>lamiids</taxon>
        <taxon>Solanales</taxon>
        <taxon>Convolvulaceae</taxon>
        <taxon>Cuscuteae</taxon>
        <taxon>Cuscuta</taxon>
        <taxon>Cuscuta subgen. Grammica</taxon>
        <taxon>Cuscuta sect. Cleistogrammica</taxon>
    </lineage>
</organism>
<feature type="coiled-coil region" evidence="5">
    <location>
        <begin position="200"/>
        <end position="227"/>
    </location>
</feature>
<dbReference type="PIRSF" id="PIRSF036836">
    <property type="entry name" value="RNase_bind_SBP1"/>
    <property type="match status" value="1"/>
</dbReference>
<sequence>MSSSSTPTPTTTTGLSFRLSRLRNGFSGLFVESISVYVIRGLQDGKNNECSLVDQDSIRLVPTDGVGNSRKRARENEINVIAAMNRPLQPPSPAVVDLGRRQTSPPRPHVVSTGLRLAFGDQQSQHRIQQNSVSPPFSQSSLLFSTLADDLNAHLKQQSDEIDRFLIAQGEILRRTLEENRKRQYRALIGAAEEAISLRLKEKQVEMEKAARRNSELHARMAQLSAESQAWQARARSQEATAAAIQAQMQQVMASANRRGGDGNAATVVCAGGDTEDAESAYIDPDRIAAASVGPSCRACHHRVASAVVLPCRHLCLCAACDAAAQACPVCLSVKSSSVEVFFC</sequence>
<gene>
    <name evidence="7" type="ORF">CCAM_LOCUS43958</name>
</gene>
<accession>A0A484NMH0</accession>
<evidence type="ECO:0000313" key="7">
    <source>
        <dbReference type="EMBL" id="VFR02183.1"/>
    </source>
</evidence>
<keyword evidence="8" id="KW-1185">Reference proteome</keyword>
<dbReference type="PANTHER" id="PTHR42647">
    <property type="entry name" value="SBP (S-RIBONUCLEASE BINDING PROTEIN) FAMILY PROTEIN"/>
    <property type="match status" value="1"/>
</dbReference>
<evidence type="ECO:0000256" key="2">
    <source>
        <dbReference type="ARBA" id="ARBA00022771"/>
    </source>
</evidence>
<dbReference type="PANTHER" id="PTHR42647:SF5">
    <property type="entry name" value="SBP (S-RIBONUCLEASE BINDING PROTEIN) FAMILY PROTEIN"/>
    <property type="match status" value="1"/>
</dbReference>
<evidence type="ECO:0000256" key="5">
    <source>
        <dbReference type="SAM" id="Coils"/>
    </source>
</evidence>
<dbReference type="Gene3D" id="3.30.40.10">
    <property type="entry name" value="Zinc/RING finger domain, C3HC4 (zinc finger)"/>
    <property type="match status" value="1"/>
</dbReference>
<feature type="domain" description="RING-type" evidence="6">
    <location>
        <begin position="297"/>
        <end position="331"/>
    </location>
</feature>
<keyword evidence="1" id="KW-0479">Metal-binding</keyword>